<evidence type="ECO:0000256" key="4">
    <source>
        <dbReference type="PROSITE-ProRule" id="PRU00335"/>
    </source>
</evidence>
<evidence type="ECO:0000256" key="3">
    <source>
        <dbReference type="ARBA" id="ARBA00023163"/>
    </source>
</evidence>
<dbReference type="InterPro" id="IPR004111">
    <property type="entry name" value="Repressor_TetR_C"/>
</dbReference>
<evidence type="ECO:0000256" key="1">
    <source>
        <dbReference type="ARBA" id="ARBA00023015"/>
    </source>
</evidence>
<dbReference type="Gene3D" id="1.10.10.60">
    <property type="entry name" value="Homeodomain-like"/>
    <property type="match status" value="1"/>
</dbReference>
<dbReference type="Pfam" id="PF00440">
    <property type="entry name" value="TetR_N"/>
    <property type="match status" value="1"/>
</dbReference>
<dbReference type="PANTHER" id="PTHR30055">
    <property type="entry name" value="HTH-TYPE TRANSCRIPTIONAL REGULATOR RUTR"/>
    <property type="match status" value="1"/>
</dbReference>
<gene>
    <name evidence="6" type="ORF">ACFFGH_25675</name>
</gene>
<dbReference type="PROSITE" id="PS50977">
    <property type="entry name" value="HTH_TETR_2"/>
    <property type="match status" value="1"/>
</dbReference>
<organism evidence="6 7">
    <name type="scientific">Lysobacter korlensis</name>
    <dbReference type="NCBI Taxonomy" id="553636"/>
    <lineage>
        <taxon>Bacteria</taxon>
        <taxon>Pseudomonadati</taxon>
        <taxon>Pseudomonadota</taxon>
        <taxon>Gammaproteobacteria</taxon>
        <taxon>Lysobacterales</taxon>
        <taxon>Lysobacteraceae</taxon>
        <taxon>Lysobacter</taxon>
    </lineage>
</organism>
<dbReference type="InterPro" id="IPR050109">
    <property type="entry name" value="HTH-type_TetR-like_transc_reg"/>
</dbReference>
<feature type="DNA-binding region" description="H-T-H motif" evidence="4">
    <location>
        <begin position="47"/>
        <end position="66"/>
    </location>
</feature>
<dbReference type="SUPFAM" id="SSF46689">
    <property type="entry name" value="Homeodomain-like"/>
    <property type="match status" value="1"/>
</dbReference>
<dbReference type="InterPro" id="IPR036271">
    <property type="entry name" value="Tet_transcr_reg_TetR-rel_C_sf"/>
</dbReference>
<evidence type="ECO:0000313" key="6">
    <source>
        <dbReference type="EMBL" id="MFC0681234.1"/>
    </source>
</evidence>
<evidence type="ECO:0000259" key="5">
    <source>
        <dbReference type="PROSITE" id="PS50977"/>
    </source>
</evidence>
<reference evidence="6 7" key="1">
    <citation type="submission" date="2024-09" db="EMBL/GenBank/DDBJ databases">
        <authorList>
            <person name="Sun Q."/>
            <person name="Mori K."/>
        </authorList>
    </citation>
    <scope>NUCLEOTIDE SEQUENCE [LARGE SCALE GENOMIC DNA]</scope>
    <source>
        <strain evidence="6 7">KCTC 23076</strain>
    </source>
</reference>
<dbReference type="Gene3D" id="1.10.357.10">
    <property type="entry name" value="Tetracycline Repressor, domain 2"/>
    <property type="match status" value="1"/>
</dbReference>
<dbReference type="Proteomes" id="UP001589896">
    <property type="component" value="Unassembled WGS sequence"/>
</dbReference>
<dbReference type="Pfam" id="PF02909">
    <property type="entry name" value="TetR_C_1"/>
    <property type="match status" value="1"/>
</dbReference>
<accession>A0ABV6RXB5</accession>
<dbReference type="EMBL" id="JBHLTG010000007">
    <property type="protein sequence ID" value="MFC0681234.1"/>
    <property type="molecule type" value="Genomic_DNA"/>
</dbReference>
<keyword evidence="2 4" id="KW-0238">DNA-binding</keyword>
<evidence type="ECO:0000256" key="2">
    <source>
        <dbReference type="ARBA" id="ARBA00023125"/>
    </source>
</evidence>
<dbReference type="SUPFAM" id="SSF48498">
    <property type="entry name" value="Tetracyclin repressor-like, C-terminal domain"/>
    <property type="match status" value="1"/>
</dbReference>
<keyword evidence="1" id="KW-0805">Transcription regulation</keyword>
<evidence type="ECO:0000313" key="7">
    <source>
        <dbReference type="Proteomes" id="UP001589896"/>
    </source>
</evidence>
<dbReference type="InterPro" id="IPR009057">
    <property type="entry name" value="Homeodomain-like_sf"/>
</dbReference>
<feature type="domain" description="HTH tetR-type" evidence="5">
    <location>
        <begin position="24"/>
        <end position="84"/>
    </location>
</feature>
<protein>
    <submittedName>
        <fullName evidence="6">TetR/AcrR family transcriptional regulator</fullName>
    </submittedName>
</protein>
<dbReference type="InterPro" id="IPR001647">
    <property type="entry name" value="HTH_TetR"/>
</dbReference>
<comment type="caution">
    <text evidence="6">The sequence shown here is derived from an EMBL/GenBank/DDBJ whole genome shotgun (WGS) entry which is preliminary data.</text>
</comment>
<sequence length="229" mass="24698">MEIPHVVRLAWGRTDGRQAGRQPSLTLRQILDAAIHLADTGGLEECSMPKLASDLGVGTMSLYRYVRNKSDLIVLMRDTAIGPLPPSSPERDDWDAALRFYATGMASRLLLHPWVLDIPVSGFPQTPNVLSWLELGLSALSAAGVGPQQQLGFMLLLDGHVNSTARLIRGAAPASQSASAPPRAFIDPEVYPVLTDLIDSGALEHDDFEDFGMSFGTEVIIGSVRAAIR</sequence>
<dbReference type="PANTHER" id="PTHR30055:SF151">
    <property type="entry name" value="TRANSCRIPTIONAL REGULATORY PROTEIN"/>
    <property type="match status" value="1"/>
</dbReference>
<name>A0ABV6RXB5_9GAMM</name>
<keyword evidence="7" id="KW-1185">Reference proteome</keyword>
<proteinExistence type="predicted"/>
<keyword evidence="3" id="KW-0804">Transcription</keyword>